<dbReference type="InterPro" id="IPR036291">
    <property type="entry name" value="NAD(P)-bd_dom_sf"/>
</dbReference>
<keyword evidence="4" id="KW-1185">Reference proteome</keyword>
<dbReference type="PRINTS" id="PR00081">
    <property type="entry name" value="GDHRDH"/>
</dbReference>
<dbReference type="InterPro" id="IPR051122">
    <property type="entry name" value="SDR_DHRS6-like"/>
</dbReference>
<dbReference type="OrthoDB" id="5840532at2759"/>
<dbReference type="InterPro" id="IPR002347">
    <property type="entry name" value="SDR_fam"/>
</dbReference>
<dbReference type="Pfam" id="PF13561">
    <property type="entry name" value="adh_short_C2"/>
    <property type="match status" value="1"/>
</dbReference>
<dbReference type="Pfam" id="PF00106">
    <property type="entry name" value="adh_short"/>
    <property type="match status" value="1"/>
</dbReference>
<dbReference type="Gene3D" id="3.40.50.720">
    <property type="entry name" value="NAD(P)-binding Rossmann-like Domain"/>
    <property type="match status" value="1"/>
</dbReference>
<evidence type="ECO:0000256" key="2">
    <source>
        <dbReference type="ARBA" id="ARBA00023002"/>
    </source>
</evidence>
<dbReference type="SUPFAM" id="SSF51735">
    <property type="entry name" value="NAD(P)-binding Rossmann-fold domains"/>
    <property type="match status" value="1"/>
</dbReference>
<dbReference type="PANTHER" id="PTHR43477">
    <property type="entry name" value="DIHYDROANTICAPSIN 7-DEHYDROGENASE"/>
    <property type="match status" value="1"/>
</dbReference>
<proteinExistence type="inferred from homology"/>
<dbReference type="EMBL" id="NKUJ01000321">
    <property type="protein sequence ID" value="RMJ07806.1"/>
    <property type="molecule type" value="Genomic_DNA"/>
</dbReference>
<organism evidence="3 4">
    <name type="scientific">Fusarium kuroshium</name>
    <dbReference type="NCBI Taxonomy" id="2010991"/>
    <lineage>
        <taxon>Eukaryota</taxon>
        <taxon>Fungi</taxon>
        <taxon>Dikarya</taxon>
        <taxon>Ascomycota</taxon>
        <taxon>Pezizomycotina</taxon>
        <taxon>Sordariomycetes</taxon>
        <taxon>Hypocreomycetidae</taxon>
        <taxon>Hypocreales</taxon>
        <taxon>Nectriaceae</taxon>
        <taxon>Fusarium</taxon>
        <taxon>Fusarium solani species complex</taxon>
    </lineage>
</organism>
<reference evidence="3 4" key="1">
    <citation type="submission" date="2017-06" db="EMBL/GenBank/DDBJ databases">
        <title>Comparative genomic analysis of Ambrosia Fusariam Clade fungi.</title>
        <authorList>
            <person name="Stajich J.E."/>
            <person name="Carrillo J."/>
            <person name="Kijimoto T."/>
            <person name="Eskalen A."/>
            <person name="O'Donnell K."/>
            <person name="Kasson M."/>
        </authorList>
    </citation>
    <scope>NUCLEOTIDE SEQUENCE [LARGE SCALE GENOMIC DNA]</scope>
    <source>
        <strain evidence="3">UCR3666</strain>
    </source>
</reference>
<dbReference type="PANTHER" id="PTHR43477:SF1">
    <property type="entry name" value="DIHYDROANTICAPSIN 7-DEHYDROGENASE"/>
    <property type="match status" value="1"/>
</dbReference>
<accession>A0A3M2RR60</accession>
<sequence>MPFARNGLLVIGAGGMGLAIARRLGAGRRVFLADYSKDTLESAANSLRDTGHDVETQIVDVSSFESVTKLAKHTTSTSTLNTVVNTAGISPSMGTARQIFEVDLLGTANVIDAFLEVMPSGSSLTTVSSIAGALYGSAITAELEQHLAIAPKDKLLHHANIDLEGNPGLAYGISKRGNVVRVQASVKTAGTKGIRINSISPGVITTAMIRSELESEAGENVRQMVKTTPIPRAGSADEIASIVAFVSGPEASFVNGADFRIDGGYVASTRFNPPAHASETK</sequence>
<dbReference type="CDD" id="cd05233">
    <property type="entry name" value="SDR_c"/>
    <property type="match status" value="1"/>
</dbReference>
<comment type="caution">
    <text evidence="3">The sequence shown here is derived from an EMBL/GenBank/DDBJ whole genome shotgun (WGS) entry which is preliminary data.</text>
</comment>
<keyword evidence="2" id="KW-0560">Oxidoreductase</keyword>
<name>A0A3M2RR60_9HYPO</name>
<dbReference type="GO" id="GO:0016491">
    <property type="term" value="F:oxidoreductase activity"/>
    <property type="evidence" value="ECO:0007669"/>
    <property type="project" value="UniProtKB-KW"/>
</dbReference>
<evidence type="ECO:0000313" key="3">
    <source>
        <dbReference type="EMBL" id="RMJ07806.1"/>
    </source>
</evidence>
<comment type="similarity">
    <text evidence="1">Belongs to the short-chain dehydrogenases/reductases (SDR) family.</text>
</comment>
<gene>
    <name evidence="3" type="ORF">CDV36_012609</name>
</gene>
<dbReference type="AlphaFoldDB" id="A0A3M2RR60"/>
<dbReference type="Proteomes" id="UP000277212">
    <property type="component" value="Unassembled WGS sequence"/>
</dbReference>
<protein>
    <submittedName>
        <fullName evidence="3">Uncharacterized protein</fullName>
    </submittedName>
</protein>
<evidence type="ECO:0000313" key="4">
    <source>
        <dbReference type="Proteomes" id="UP000277212"/>
    </source>
</evidence>
<dbReference type="STRING" id="2010991.A0A3M2RR60"/>
<evidence type="ECO:0000256" key="1">
    <source>
        <dbReference type="ARBA" id="ARBA00006484"/>
    </source>
</evidence>